<dbReference type="Proteomes" id="UP000738349">
    <property type="component" value="Unassembled WGS sequence"/>
</dbReference>
<feature type="compositionally biased region" description="Pro residues" evidence="2">
    <location>
        <begin position="101"/>
        <end position="112"/>
    </location>
</feature>
<comment type="caution">
    <text evidence="3">The sequence shown here is derived from an EMBL/GenBank/DDBJ whole genome shotgun (WGS) entry which is preliminary data.</text>
</comment>
<dbReference type="EMBL" id="JAGMUV010000006">
    <property type="protein sequence ID" value="KAH7152905.1"/>
    <property type="molecule type" value="Genomic_DNA"/>
</dbReference>
<keyword evidence="1" id="KW-0175">Coiled coil</keyword>
<proteinExistence type="predicted"/>
<accession>A0A9P9JAX6</accession>
<dbReference type="OrthoDB" id="3553547at2759"/>
<organism evidence="3 4">
    <name type="scientific">Dactylonectria macrodidyma</name>
    <dbReference type="NCBI Taxonomy" id="307937"/>
    <lineage>
        <taxon>Eukaryota</taxon>
        <taxon>Fungi</taxon>
        <taxon>Dikarya</taxon>
        <taxon>Ascomycota</taxon>
        <taxon>Pezizomycotina</taxon>
        <taxon>Sordariomycetes</taxon>
        <taxon>Hypocreomycetidae</taxon>
        <taxon>Hypocreales</taxon>
        <taxon>Nectriaceae</taxon>
        <taxon>Dactylonectria</taxon>
    </lineage>
</organism>
<feature type="compositionally biased region" description="Low complexity" evidence="2">
    <location>
        <begin position="32"/>
        <end position="46"/>
    </location>
</feature>
<protein>
    <submittedName>
        <fullName evidence="3">Uncharacterized protein</fullName>
    </submittedName>
</protein>
<evidence type="ECO:0000256" key="1">
    <source>
        <dbReference type="SAM" id="Coils"/>
    </source>
</evidence>
<gene>
    <name evidence="3" type="ORF">EDB81DRAFT_649013</name>
</gene>
<feature type="compositionally biased region" description="Low complexity" evidence="2">
    <location>
        <begin position="176"/>
        <end position="203"/>
    </location>
</feature>
<sequence>MFDSNIIKAHPPPPPPDHLDHRQHSYLSTKDALNAPSSSPLPLNSNVPRYLPRHSDLPPPPPPLQSNDPPRHFHPRLLPPPPSFPRSNHDTPRAREAMYPALPPPPPPPPPRSRFSVDSDDRAHHEKYPRQPQGRHPRPQGPFTLVKVPSPPSVSTSDGTSHHSRRRRRRGRPRPRSSNESSSSTYSRTRPSVTQESASSSSSGEDPILYRNARQFPPLLPTAQAFGSPGTDSKASMTKHITSWVARYERTRSPLSQPPVETKSRIPHGGLFSSLNDGATLSDASSESSEGEIEMLWTQLKEKRDKLNRMKAEMAKRRKELRDLRRRKDDADNAFMSVIRPMLISQRGALHTPPNLLDRRLNEMQSLRTEYHFLEANYEGLEVMLDEEEAELNSLETRFFSLLAAGRTRLVRPQAESHSELEQSDYFQSMPVDLKGISPDGPPEDLHPLYVELMSTVGDLGNAKEDYDDLLFLKEQYDYDLEMKRTTGKGDVDEEVTEFYTEFPEEQKRMTGNVKRLEAEVGRLKHICEVQGVMRRHMSSRVEYLLYPEREYEDVDLEETDVIRERRPNLAHHKFPVLLSQPEHIMVPQTALEALKAAAMLSEDNPDKRAKMQLASKEYAIDRLITDRETDSKAEFVDRWLLQQLRMSPMNAALLHSTFISSRSLKIKDFWRWQSDVLHYWWRDGTAALAENSFKMVASEDSRNASRIGTPQLSRAASDGIGAYRSRHFHVTSSSEAHTATA</sequence>
<feature type="region of interest" description="Disordered" evidence="2">
    <location>
        <begin position="250"/>
        <end position="288"/>
    </location>
</feature>
<name>A0A9P9JAX6_9HYPO</name>
<evidence type="ECO:0000256" key="2">
    <source>
        <dbReference type="SAM" id="MobiDB-lite"/>
    </source>
</evidence>
<dbReference type="AlphaFoldDB" id="A0A9P9JAX6"/>
<feature type="compositionally biased region" description="Polar residues" evidence="2">
    <location>
        <begin position="273"/>
        <end position="288"/>
    </location>
</feature>
<feature type="coiled-coil region" evidence="1">
    <location>
        <begin position="300"/>
        <end position="405"/>
    </location>
</feature>
<evidence type="ECO:0000313" key="4">
    <source>
        <dbReference type="Proteomes" id="UP000738349"/>
    </source>
</evidence>
<reference evidence="3" key="1">
    <citation type="journal article" date="2021" name="Nat. Commun.">
        <title>Genetic determinants of endophytism in the Arabidopsis root mycobiome.</title>
        <authorList>
            <person name="Mesny F."/>
            <person name="Miyauchi S."/>
            <person name="Thiergart T."/>
            <person name="Pickel B."/>
            <person name="Atanasova L."/>
            <person name="Karlsson M."/>
            <person name="Huettel B."/>
            <person name="Barry K.W."/>
            <person name="Haridas S."/>
            <person name="Chen C."/>
            <person name="Bauer D."/>
            <person name="Andreopoulos W."/>
            <person name="Pangilinan J."/>
            <person name="LaButti K."/>
            <person name="Riley R."/>
            <person name="Lipzen A."/>
            <person name="Clum A."/>
            <person name="Drula E."/>
            <person name="Henrissat B."/>
            <person name="Kohler A."/>
            <person name="Grigoriev I.V."/>
            <person name="Martin F.M."/>
            <person name="Hacquard S."/>
        </authorList>
    </citation>
    <scope>NUCLEOTIDE SEQUENCE</scope>
    <source>
        <strain evidence="3">MPI-CAGE-AT-0147</strain>
    </source>
</reference>
<evidence type="ECO:0000313" key="3">
    <source>
        <dbReference type="EMBL" id="KAH7152905.1"/>
    </source>
</evidence>
<keyword evidence="4" id="KW-1185">Reference proteome</keyword>
<feature type="compositionally biased region" description="Basic residues" evidence="2">
    <location>
        <begin position="162"/>
        <end position="175"/>
    </location>
</feature>
<feature type="compositionally biased region" description="Basic and acidic residues" evidence="2">
    <location>
        <begin position="87"/>
        <end position="96"/>
    </location>
</feature>
<feature type="compositionally biased region" description="Basic and acidic residues" evidence="2">
    <location>
        <begin position="115"/>
        <end position="129"/>
    </location>
</feature>
<feature type="region of interest" description="Disordered" evidence="2">
    <location>
        <begin position="1"/>
        <end position="208"/>
    </location>
</feature>